<evidence type="ECO:0000256" key="6">
    <source>
        <dbReference type="ARBA" id="ARBA00023242"/>
    </source>
</evidence>
<accession>A0A6A5WJF3</accession>
<dbReference type="EMBL" id="ML977580">
    <property type="protein sequence ID" value="KAF2001983.1"/>
    <property type="molecule type" value="Genomic_DNA"/>
</dbReference>
<dbReference type="Proteomes" id="UP000799779">
    <property type="component" value="Unassembled WGS sequence"/>
</dbReference>
<name>A0A6A5WJF3_9PLEO</name>
<dbReference type="InterPro" id="IPR011993">
    <property type="entry name" value="PH-like_dom_sf"/>
</dbReference>
<dbReference type="Pfam" id="PF03909">
    <property type="entry name" value="BSD"/>
    <property type="match status" value="2"/>
</dbReference>
<organism evidence="9 10">
    <name type="scientific">Amniculicola lignicola CBS 123094</name>
    <dbReference type="NCBI Taxonomy" id="1392246"/>
    <lineage>
        <taxon>Eukaryota</taxon>
        <taxon>Fungi</taxon>
        <taxon>Dikarya</taxon>
        <taxon>Ascomycota</taxon>
        <taxon>Pezizomycotina</taxon>
        <taxon>Dothideomycetes</taxon>
        <taxon>Pleosporomycetidae</taxon>
        <taxon>Pleosporales</taxon>
        <taxon>Amniculicolaceae</taxon>
        <taxon>Amniculicola</taxon>
    </lineage>
</organism>
<feature type="region of interest" description="Disordered" evidence="7">
    <location>
        <begin position="454"/>
        <end position="482"/>
    </location>
</feature>
<dbReference type="InterPro" id="IPR005607">
    <property type="entry name" value="BSD_dom"/>
</dbReference>
<dbReference type="GO" id="GO:0000439">
    <property type="term" value="C:transcription factor TFIIH core complex"/>
    <property type="evidence" value="ECO:0007669"/>
    <property type="project" value="InterPro"/>
</dbReference>
<proteinExistence type="inferred from homology"/>
<dbReference type="SMART" id="SM00751">
    <property type="entry name" value="BSD"/>
    <property type="match status" value="2"/>
</dbReference>
<dbReference type="Gene3D" id="1.10.3970.10">
    <property type="entry name" value="BSD domain"/>
    <property type="match status" value="1"/>
</dbReference>
<dbReference type="OrthoDB" id="360521at2759"/>
<dbReference type="InterPro" id="IPR013876">
    <property type="entry name" value="TFIIH_BTF_p62_N"/>
</dbReference>
<dbReference type="CDD" id="cd13229">
    <property type="entry name" value="PH_TFIIH"/>
    <property type="match status" value="1"/>
</dbReference>
<dbReference type="InterPro" id="IPR035925">
    <property type="entry name" value="BSD_dom_sf"/>
</dbReference>
<dbReference type="GO" id="GO:0006351">
    <property type="term" value="P:DNA-templated transcription"/>
    <property type="evidence" value="ECO:0007669"/>
    <property type="project" value="InterPro"/>
</dbReference>
<evidence type="ECO:0000313" key="9">
    <source>
        <dbReference type="EMBL" id="KAF2001983.1"/>
    </source>
</evidence>
<protein>
    <submittedName>
        <fullName evidence="9">RNA polymerase II transcription factor</fullName>
    </submittedName>
</protein>
<keyword evidence="4" id="KW-0805">Transcription regulation</keyword>
<keyword evidence="6" id="KW-0539">Nucleus</keyword>
<keyword evidence="3" id="KW-0677">Repeat</keyword>
<feature type="compositionally biased region" description="Polar residues" evidence="7">
    <location>
        <begin position="17"/>
        <end position="28"/>
    </location>
</feature>
<evidence type="ECO:0000256" key="4">
    <source>
        <dbReference type="ARBA" id="ARBA00023015"/>
    </source>
</evidence>
<evidence type="ECO:0000313" key="10">
    <source>
        <dbReference type="Proteomes" id="UP000799779"/>
    </source>
</evidence>
<sequence>MSQVPAKYKKQDGKLSLSESPRTVSWKSSGAAPGPLSIAISDIINLQQTPATSANASVKVVVQKPGAAQPENHTFTFTSSKARDDQQATTATLRQWIEAAKAQTGATATPAPTPRPDGPSAAIPPAQAVSGVAKSNDESYEDSMLLADTALQQSLTNSNPELLQRFKQALQNKPESISVVQFSNQFWATRIHLLRSHAAESAQTPGTYNVLSVVKPKHENGALKLNMSKEQIHLIFVQHPLIKKVYNNLVPQLSEQDFWSRFFNSRLCKKLKGEKIVDVDPVDPKFDKYLNENEEADQGRQLNMETVPLFMDIEGNEQNHSQRLGNRQDWTMRPNAHDKVPILRALNRMSEKMMADVPPSDRDPHGPAGMDEETYKQLQLRDLQRADEDNRVVLRVQNQDQLFSVEPGLKTSSSASTYAQRTPAQALTTVQNDLSKLCGNAEKTSGLHLETAIGAGDESSSDEESEPKKQPKVGSRSTRAAATSQIMGAIRKRHLLDHEYFASQFTASTEQAVKLGLSTEVFTTLCMTHSTTVEFLHYFWTVFLSGDPDRALEVQKLAETLSKSRHRIDAVAKTAESERAKLVEKYKNDIEDHNKQAQKQGRKRRKFDPNHIKGGAKAVNDILHPLNRAIDAAVHEFKQVYALQSQNVQQLSDLP</sequence>
<evidence type="ECO:0000259" key="8">
    <source>
        <dbReference type="PROSITE" id="PS50858"/>
    </source>
</evidence>
<evidence type="ECO:0000256" key="7">
    <source>
        <dbReference type="SAM" id="MobiDB-lite"/>
    </source>
</evidence>
<feature type="domain" description="BSD" evidence="8">
    <location>
        <begin position="219"/>
        <end position="270"/>
    </location>
</feature>
<feature type="region of interest" description="Disordered" evidence="7">
    <location>
        <begin position="1"/>
        <end position="34"/>
    </location>
</feature>
<comment type="similarity">
    <text evidence="2">Belongs to the TFB1 family.</text>
</comment>
<evidence type="ECO:0000256" key="5">
    <source>
        <dbReference type="ARBA" id="ARBA00023163"/>
    </source>
</evidence>
<evidence type="ECO:0000256" key="2">
    <source>
        <dbReference type="ARBA" id="ARBA00009448"/>
    </source>
</evidence>
<dbReference type="AlphaFoldDB" id="A0A6A5WJF3"/>
<reference evidence="9" key="1">
    <citation type="journal article" date="2020" name="Stud. Mycol.">
        <title>101 Dothideomycetes genomes: a test case for predicting lifestyles and emergence of pathogens.</title>
        <authorList>
            <person name="Haridas S."/>
            <person name="Albert R."/>
            <person name="Binder M."/>
            <person name="Bloem J."/>
            <person name="Labutti K."/>
            <person name="Salamov A."/>
            <person name="Andreopoulos B."/>
            <person name="Baker S."/>
            <person name="Barry K."/>
            <person name="Bills G."/>
            <person name="Bluhm B."/>
            <person name="Cannon C."/>
            <person name="Castanera R."/>
            <person name="Culley D."/>
            <person name="Daum C."/>
            <person name="Ezra D."/>
            <person name="Gonzalez J."/>
            <person name="Henrissat B."/>
            <person name="Kuo A."/>
            <person name="Liang C."/>
            <person name="Lipzen A."/>
            <person name="Lutzoni F."/>
            <person name="Magnuson J."/>
            <person name="Mondo S."/>
            <person name="Nolan M."/>
            <person name="Ohm R."/>
            <person name="Pangilinan J."/>
            <person name="Park H.-J."/>
            <person name="Ramirez L."/>
            <person name="Alfaro M."/>
            <person name="Sun H."/>
            <person name="Tritt A."/>
            <person name="Yoshinaga Y."/>
            <person name="Zwiers L.-H."/>
            <person name="Turgeon B."/>
            <person name="Goodwin S."/>
            <person name="Spatafora J."/>
            <person name="Crous P."/>
            <person name="Grigoriev I."/>
        </authorList>
    </citation>
    <scope>NUCLEOTIDE SEQUENCE</scope>
    <source>
        <strain evidence="9">CBS 123094</strain>
    </source>
</reference>
<gene>
    <name evidence="9" type="ORF">P154DRAFT_463573</name>
</gene>
<feature type="region of interest" description="Disordered" evidence="7">
    <location>
        <begin position="590"/>
        <end position="612"/>
    </location>
</feature>
<evidence type="ECO:0000256" key="3">
    <source>
        <dbReference type="ARBA" id="ARBA00022737"/>
    </source>
</evidence>
<keyword evidence="10" id="KW-1185">Reference proteome</keyword>
<evidence type="ECO:0000256" key="1">
    <source>
        <dbReference type="ARBA" id="ARBA00004123"/>
    </source>
</evidence>
<dbReference type="PANTHER" id="PTHR12856">
    <property type="entry name" value="TRANSCRIPTION INITIATION FACTOR IIH-RELATED"/>
    <property type="match status" value="1"/>
</dbReference>
<dbReference type="SUPFAM" id="SSF50729">
    <property type="entry name" value="PH domain-like"/>
    <property type="match status" value="1"/>
</dbReference>
<keyword evidence="5" id="KW-0804">Transcription</keyword>
<dbReference type="SUPFAM" id="SSF140383">
    <property type="entry name" value="BSD domain-like"/>
    <property type="match status" value="1"/>
</dbReference>
<dbReference type="InterPro" id="IPR027079">
    <property type="entry name" value="Tfb1/GTF2H1"/>
</dbReference>
<dbReference type="GO" id="GO:0006289">
    <property type="term" value="P:nucleotide-excision repair"/>
    <property type="evidence" value="ECO:0007669"/>
    <property type="project" value="InterPro"/>
</dbReference>
<dbReference type="Pfam" id="PF08567">
    <property type="entry name" value="PH_TFIIH"/>
    <property type="match status" value="1"/>
</dbReference>
<comment type="subcellular location">
    <subcellularLocation>
        <location evidence="1">Nucleus</location>
    </subcellularLocation>
</comment>
<dbReference type="PROSITE" id="PS50858">
    <property type="entry name" value="BSD"/>
    <property type="match status" value="1"/>
</dbReference>
<feature type="region of interest" description="Disordered" evidence="7">
    <location>
        <begin position="102"/>
        <end position="135"/>
    </location>
</feature>
<dbReference type="Gene3D" id="2.30.29.30">
    <property type="entry name" value="Pleckstrin-homology domain (PH domain)/Phosphotyrosine-binding domain (PTB)"/>
    <property type="match status" value="1"/>
</dbReference>